<dbReference type="RefSeq" id="XP_024719642.1">
    <property type="nucleotide sequence ID" value="XM_024865267.1"/>
</dbReference>
<name>A0A2T3AYA8_AMORE</name>
<protein>
    <submittedName>
        <fullName evidence="2">Uncharacterized protein</fullName>
    </submittedName>
</protein>
<sequence length="81" mass="9106">MYISFSSLSKKNLSKVLRPSSSLMTADSLLRRITVWTMTKGGPEAVEPVVYLPSFSVGVILAYFIIRYLKTLHLRQNIAIS</sequence>
<feature type="transmembrane region" description="Helical" evidence="1">
    <location>
        <begin position="48"/>
        <end position="66"/>
    </location>
</feature>
<keyword evidence="1" id="KW-0472">Membrane</keyword>
<keyword evidence="1" id="KW-0812">Transmembrane</keyword>
<reference evidence="2 3" key="1">
    <citation type="journal article" date="2018" name="New Phytol.">
        <title>Comparative genomics and transcriptomics depict ericoid mycorrhizal fungi as versatile saprotrophs and plant mutualists.</title>
        <authorList>
            <person name="Martino E."/>
            <person name="Morin E."/>
            <person name="Grelet G.A."/>
            <person name="Kuo A."/>
            <person name="Kohler A."/>
            <person name="Daghino S."/>
            <person name="Barry K.W."/>
            <person name="Cichocki N."/>
            <person name="Clum A."/>
            <person name="Dockter R.B."/>
            <person name="Hainaut M."/>
            <person name="Kuo R.C."/>
            <person name="LaButti K."/>
            <person name="Lindahl B.D."/>
            <person name="Lindquist E.A."/>
            <person name="Lipzen A."/>
            <person name="Khouja H.R."/>
            <person name="Magnuson J."/>
            <person name="Murat C."/>
            <person name="Ohm R.A."/>
            <person name="Singer S.W."/>
            <person name="Spatafora J.W."/>
            <person name="Wang M."/>
            <person name="Veneault-Fourrey C."/>
            <person name="Henrissat B."/>
            <person name="Grigoriev I.V."/>
            <person name="Martin F.M."/>
            <person name="Perotto S."/>
        </authorList>
    </citation>
    <scope>NUCLEOTIDE SEQUENCE [LARGE SCALE GENOMIC DNA]</scope>
    <source>
        <strain evidence="2 3">ATCC 22711</strain>
    </source>
</reference>
<dbReference type="InParanoid" id="A0A2T3AYA8"/>
<organism evidence="2 3">
    <name type="scientific">Amorphotheca resinae ATCC 22711</name>
    <dbReference type="NCBI Taxonomy" id="857342"/>
    <lineage>
        <taxon>Eukaryota</taxon>
        <taxon>Fungi</taxon>
        <taxon>Dikarya</taxon>
        <taxon>Ascomycota</taxon>
        <taxon>Pezizomycotina</taxon>
        <taxon>Leotiomycetes</taxon>
        <taxon>Helotiales</taxon>
        <taxon>Amorphothecaceae</taxon>
        <taxon>Amorphotheca</taxon>
    </lineage>
</organism>
<accession>A0A2T3AYA8</accession>
<keyword evidence="1" id="KW-1133">Transmembrane helix</keyword>
<proteinExistence type="predicted"/>
<evidence type="ECO:0000313" key="2">
    <source>
        <dbReference type="EMBL" id="PSS15043.1"/>
    </source>
</evidence>
<dbReference type="GeneID" id="36573348"/>
<dbReference type="Proteomes" id="UP000241818">
    <property type="component" value="Unassembled WGS sequence"/>
</dbReference>
<keyword evidence="3" id="KW-1185">Reference proteome</keyword>
<gene>
    <name evidence="2" type="ORF">M430DRAFT_256113</name>
</gene>
<evidence type="ECO:0000256" key="1">
    <source>
        <dbReference type="SAM" id="Phobius"/>
    </source>
</evidence>
<evidence type="ECO:0000313" key="3">
    <source>
        <dbReference type="Proteomes" id="UP000241818"/>
    </source>
</evidence>
<dbReference type="EMBL" id="KZ679013">
    <property type="protein sequence ID" value="PSS15043.1"/>
    <property type="molecule type" value="Genomic_DNA"/>
</dbReference>
<dbReference type="AlphaFoldDB" id="A0A2T3AYA8"/>